<comment type="pathway">
    <text evidence="1">Lipid metabolism.</text>
</comment>
<dbReference type="RefSeq" id="WP_122227806.1">
    <property type="nucleotide sequence ID" value="NZ_RDQO01000002.1"/>
</dbReference>
<protein>
    <submittedName>
        <fullName evidence="5">1-acyl-sn-glycerol-3-phosphate acyltransferase</fullName>
    </submittedName>
</protein>
<dbReference type="EMBL" id="RDQO01000002">
    <property type="protein sequence ID" value="RMX06469.1"/>
    <property type="molecule type" value="Genomic_DNA"/>
</dbReference>
<gene>
    <name evidence="5" type="ORF">D8I35_08040</name>
</gene>
<proteinExistence type="predicted"/>
<evidence type="ECO:0000259" key="4">
    <source>
        <dbReference type="SMART" id="SM00563"/>
    </source>
</evidence>
<reference evidence="5 6" key="1">
    <citation type="submission" date="2018-10" db="EMBL/GenBank/DDBJ databases">
        <title>Draft genome of Cortibacter populi DSM10536.</title>
        <authorList>
            <person name="Bernier A.-M."/>
            <person name="Bernard K."/>
        </authorList>
    </citation>
    <scope>NUCLEOTIDE SEQUENCE [LARGE SCALE GENOMIC DNA]</scope>
    <source>
        <strain evidence="5 6">DSM 105136</strain>
    </source>
</reference>
<keyword evidence="2 5" id="KW-0808">Transferase</keyword>
<dbReference type="AlphaFoldDB" id="A0A3M6QV87"/>
<dbReference type="Pfam" id="PF01553">
    <property type="entry name" value="Acyltransferase"/>
    <property type="match status" value="1"/>
</dbReference>
<dbReference type="GO" id="GO:0003841">
    <property type="term" value="F:1-acylglycerol-3-phosphate O-acyltransferase activity"/>
    <property type="evidence" value="ECO:0007669"/>
    <property type="project" value="TreeGrafter"/>
</dbReference>
<dbReference type="CDD" id="cd07989">
    <property type="entry name" value="LPLAT_AGPAT-like"/>
    <property type="match status" value="1"/>
</dbReference>
<dbReference type="GO" id="GO:0006654">
    <property type="term" value="P:phosphatidic acid biosynthetic process"/>
    <property type="evidence" value="ECO:0007669"/>
    <property type="project" value="TreeGrafter"/>
</dbReference>
<organism evidence="5 6">
    <name type="scientific">Corticibacter populi</name>
    <dbReference type="NCBI Taxonomy" id="1550736"/>
    <lineage>
        <taxon>Bacteria</taxon>
        <taxon>Pseudomonadati</taxon>
        <taxon>Pseudomonadota</taxon>
        <taxon>Betaproteobacteria</taxon>
        <taxon>Burkholderiales</taxon>
        <taxon>Comamonadaceae</taxon>
        <taxon>Corticibacter</taxon>
    </lineage>
</organism>
<evidence type="ECO:0000313" key="6">
    <source>
        <dbReference type="Proteomes" id="UP000278006"/>
    </source>
</evidence>
<dbReference type="PANTHER" id="PTHR10434:SF11">
    <property type="entry name" value="1-ACYL-SN-GLYCEROL-3-PHOSPHATE ACYLTRANSFERASE"/>
    <property type="match status" value="1"/>
</dbReference>
<comment type="caution">
    <text evidence="5">The sequence shown here is derived from an EMBL/GenBank/DDBJ whole genome shotgun (WGS) entry which is preliminary data.</text>
</comment>
<feature type="domain" description="Phospholipid/glycerol acyltransferase" evidence="4">
    <location>
        <begin position="36"/>
        <end position="175"/>
    </location>
</feature>
<sequence length="227" mass="24448">MSLSAQLCASAITGLARALTGARSLWLGCAPVPAQRIYFANHSSHSDFVLLWASLPAQLRRRTRPVAGADYWSQGWLRRYIIDQVFHGVLVERGGAKATPLATDSNAGAAADGQAPRHDALEPLKEALAAGDSLIIFPEGTRNMDEGLLPFKSGIYHLAQAFPGVELVPVWLGNLNRVMPKGRLVPLPLLCTVSFGEPLQVQPQEGKDAFLARARQALLDLAGKEAH</sequence>
<name>A0A3M6QV87_9BURK</name>
<evidence type="ECO:0000313" key="5">
    <source>
        <dbReference type="EMBL" id="RMX06469.1"/>
    </source>
</evidence>
<dbReference type="OrthoDB" id="9808424at2"/>
<keyword evidence="6" id="KW-1185">Reference proteome</keyword>
<dbReference type="PANTHER" id="PTHR10434">
    <property type="entry name" value="1-ACYL-SN-GLYCEROL-3-PHOSPHATE ACYLTRANSFERASE"/>
    <property type="match status" value="1"/>
</dbReference>
<dbReference type="SMART" id="SM00563">
    <property type="entry name" value="PlsC"/>
    <property type="match status" value="1"/>
</dbReference>
<evidence type="ECO:0000256" key="1">
    <source>
        <dbReference type="ARBA" id="ARBA00005189"/>
    </source>
</evidence>
<accession>A0A3M6QV87</accession>
<dbReference type="SUPFAM" id="SSF69593">
    <property type="entry name" value="Glycerol-3-phosphate (1)-acyltransferase"/>
    <property type="match status" value="1"/>
</dbReference>
<keyword evidence="3 5" id="KW-0012">Acyltransferase</keyword>
<evidence type="ECO:0000256" key="3">
    <source>
        <dbReference type="ARBA" id="ARBA00023315"/>
    </source>
</evidence>
<dbReference type="InterPro" id="IPR002123">
    <property type="entry name" value="Plipid/glycerol_acylTrfase"/>
</dbReference>
<evidence type="ECO:0000256" key="2">
    <source>
        <dbReference type="ARBA" id="ARBA00022679"/>
    </source>
</evidence>
<dbReference type="Proteomes" id="UP000278006">
    <property type="component" value="Unassembled WGS sequence"/>
</dbReference>